<dbReference type="Gene3D" id="3.30.200.20">
    <property type="entry name" value="Phosphorylase Kinase, domain 1"/>
    <property type="match status" value="1"/>
</dbReference>
<keyword evidence="3" id="KW-0547">Nucleotide-binding</keyword>
<keyword evidence="7" id="KW-1185">Reference proteome</keyword>
<dbReference type="GO" id="GO:0090090">
    <property type="term" value="P:negative regulation of canonical Wnt signaling pathway"/>
    <property type="evidence" value="ECO:0007669"/>
    <property type="project" value="TreeGrafter"/>
</dbReference>
<sequence length="138" mass="16194">MTTPHQKRLNFQIDISSYNQKVIRNGSFGVVFLVKLSQNNETVAIEKVLQDKRFKNTELRELLLLKRRQKGRAISQFDTRICPRDSLQSRSTLLETATTDPNDLRQTLHQNTDFTELGRRNTQKPRKTEGRRKIFAQH</sequence>
<dbReference type="Proteomes" id="UP000095282">
    <property type="component" value="Unplaced"/>
</dbReference>
<organism evidence="7 8">
    <name type="scientific">Caenorhabditis tropicalis</name>
    <dbReference type="NCBI Taxonomy" id="1561998"/>
    <lineage>
        <taxon>Eukaryota</taxon>
        <taxon>Metazoa</taxon>
        <taxon>Ecdysozoa</taxon>
        <taxon>Nematoda</taxon>
        <taxon>Chromadorea</taxon>
        <taxon>Rhabditida</taxon>
        <taxon>Rhabditina</taxon>
        <taxon>Rhabditomorpha</taxon>
        <taxon>Rhabditoidea</taxon>
        <taxon>Rhabditidae</taxon>
        <taxon>Peloderinae</taxon>
        <taxon>Caenorhabditis</taxon>
    </lineage>
</organism>
<dbReference type="PANTHER" id="PTHR24057">
    <property type="entry name" value="GLYCOGEN SYNTHASE KINASE-3 ALPHA"/>
    <property type="match status" value="1"/>
</dbReference>
<dbReference type="eggNOG" id="KOG0658">
    <property type="taxonomic scope" value="Eukaryota"/>
</dbReference>
<evidence type="ECO:0000256" key="2">
    <source>
        <dbReference type="ARBA" id="ARBA00022679"/>
    </source>
</evidence>
<evidence type="ECO:0000256" key="6">
    <source>
        <dbReference type="SAM" id="MobiDB-lite"/>
    </source>
</evidence>
<evidence type="ECO:0000313" key="8">
    <source>
        <dbReference type="WBParaSite" id="Csp11.Scaffold629.g13868.t1"/>
    </source>
</evidence>
<dbReference type="GO" id="GO:0005829">
    <property type="term" value="C:cytosol"/>
    <property type="evidence" value="ECO:0007669"/>
    <property type="project" value="TreeGrafter"/>
</dbReference>
<dbReference type="GO" id="GO:0070507">
    <property type="term" value="P:regulation of microtubule cytoskeleton organization"/>
    <property type="evidence" value="ECO:0007669"/>
    <property type="project" value="TreeGrafter"/>
</dbReference>
<keyword evidence="5" id="KW-0067">ATP-binding</keyword>
<dbReference type="InterPro" id="IPR011009">
    <property type="entry name" value="Kinase-like_dom_sf"/>
</dbReference>
<dbReference type="WBParaSite" id="Csp11.Scaffold629.g13868.t1">
    <property type="protein sequence ID" value="Csp11.Scaffold629.g13868.t1"/>
    <property type="gene ID" value="Csp11.Scaffold629.g13868"/>
</dbReference>
<evidence type="ECO:0000256" key="5">
    <source>
        <dbReference type="ARBA" id="ARBA00022840"/>
    </source>
</evidence>
<dbReference type="AlphaFoldDB" id="A0A1I7U1C8"/>
<dbReference type="InterPro" id="IPR050591">
    <property type="entry name" value="GSK-3"/>
</dbReference>
<evidence type="ECO:0000256" key="4">
    <source>
        <dbReference type="ARBA" id="ARBA00022777"/>
    </source>
</evidence>
<dbReference type="SUPFAM" id="SSF56112">
    <property type="entry name" value="Protein kinase-like (PK-like)"/>
    <property type="match status" value="1"/>
</dbReference>
<feature type="region of interest" description="Disordered" evidence="6">
    <location>
        <begin position="119"/>
        <end position="138"/>
    </location>
</feature>
<reference evidence="8" key="1">
    <citation type="submission" date="2016-11" db="UniProtKB">
        <authorList>
            <consortium name="WormBaseParasite"/>
        </authorList>
    </citation>
    <scope>IDENTIFICATION</scope>
</reference>
<keyword evidence="1" id="KW-0723">Serine/threonine-protein kinase</keyword>
<dbReference type="GO" id="GO:0030424">
    <property type="term" value="C:axon"/>
    <property type="evidence" value="ECO:0007669"/>
    <property type="project" value="TreeGrafter"/>
</dbReference>
<protein>
    <submittedName>
        <fullName evidence="8">Protein kinase domain-containing protein</fullName>
    </submittedName>
</protein>
<evidence type="ECO:0000256" key="1">
    <source>
        <dbReference type="ARBA" id="ARBA00022527"/>
    </source>
</evidence>
<dbReference type="GO" id="GO:0005524">
    <property type="term" value="F:ATP binding"/>
    <property type="evidence" value="ECO:0007669"/>
    <property type="project" value="UniProtKB-KW"/>
</dbReference>
<dbReference type="GO" id="GO:0007165">
    <property type="term" value="P:signal transduction"/>
    <property type="evidence" value="ECO:0007669"/>
    <property type="project" value="TreeGrafter"/>
</dbReference>
<name>A0A1I7U1C8_9PELO</name>
<keyword evidence="4" id="KW-0418">Kinase</keyword>
<dbReference type="GO" id="GO:0004674">
    <property type="term" value="F:protein serine/threonine kinase activity"/>
    <property type="evidence" value="ECO:0007669"/>
    <property type="project" value="UniProtKB-KW"/>
</dbReference>
<dbReference type="GO" id="GO:0005634">
    <property type="term" value="C:nucleus"/>
    <property type="evidence" value="ECO:0007669"/>
    <property type="project" value="TreeGrafter"/>
</dbReference>
<dbReference type="GO" id="GO:0030154">
    <property type="term" value="P:cell differentiation"/>
    <property type="evidence" value="ECO:0007669"/>
    <property type="project" value="TreeGrafter"/>
</dbReference>
<dbReference type="PANTHER" id="PTHR24057:SF0">
    <property type="entry name" value="PROTEIN KINASE SHAGGY-RELATED"/>
    <property type="match status" value="1"/>
</dbReference>
<dbReference type="GO" id="GO:0032436">
    <property type="term" value="P:positive regulation of proteasomal ubiquitin-dependent protein catabolic process"/>
    <property type="evidence" value="ECO:0007669"/>
    <property type="project" value="TreeGrafter"/>
</dbReference>
<dbReference type="STRING" id="1561998.A0A1I7U1C8"/>
<evidence type="ECO:0000313" key="7">
    <source>
        <dbReference type="Proteomes" id="UP000095282"/>
    </source>
</evidence>
<evidence type="ECO:0000256" key="3">
    <source>
        <dbReference type="ARBA" id="ARBA00022741"/>
    </source>
</evidence>
<proteinExistence type="predicted"/>
<accession>A0A1I7U1C8</accession>
<keyword evidence="2" id="KW-0808">Transferase</keyword>